<name>A0A066UB83_9GAMM</name>
<proteinExistence type="predicted"/>
<dbReference type="InterPro" id="IPR005883">
    <property type="entry name" value="PilM"/>
</dbReference>
<gene>
    <name evidence="1" type="ORF">MBO_08012</name>
</gene>
<dbReference type="SUPFAM" id="SSF53067">
    <property type="entry name" value="Actin-like ATPase domain"/>
    <property type="match status" value="1"/>
</dbReference>
<organism evidence="1 2">
    <name type="scientific">Moraxella bovoculi 237</name>
    <dbReference type="NCBI Taxonomy" id="743974"/>
    <lineage>
        <taxon>Bacteria</taxon>
        <taxon>Pseudomonadati</taxon>
        <taxon>Pseudomonadota</taxon>
        <taxon>Gammaproteobacteria</taxon>
        <taxon>Moraxellales</taxon>
        <taxon>Moraxellaceae</taxon>
        <taxon>Moraxella</taxon>
    </lineage>
</organism>
<dbReference type="Gene3D" id="3.30.420.40">
    <property type="match status" value="2"/>
</dbReference>
<dbReference type="AlphaFoldDB" id="A0A066UB83"/>
<dbReference type="EMBL" id="AOMT01000028">
    <property type="protein sequence ID" value="KDN24656.1"/>
    <property type="molecule type" value="Genomic_DNA"/>
</dbReference>
<comment type="caution">
    <text evidence="1">The sequence shown here is derived from an EMBL/GenBank/DDBJ whole genome shotgun (WGS) entry which is preliminary data.</text>
</comment>
<dbReference type="Pfam" id="PF11104">
    <property type="entry name" value="PilM_2"/>
    <property type="match status" value="2"/>
</dbReference>
<dbReference type="InterPro" id="IPR050696">
    <property type="entry name" value="FtsA/MreB"/>
</dbReference>
<dbReference type="InterPro" id="IPR043129">
    <property type="entry name" value="ATPase_NBD"/>
</dbReference>
<reference evidence="1 2" key="1">
    <citation type="journal article" date="2014" name="Genome Announc.">
        <title>Draft Genome Sequence of Moraxella bovoculi Strain 237T (ATCC BAA-1259T) Isolated from a Calf with Infectious Bovine Keratoconjunctivitis.</title>
        <authorList>
            <person name="Calcutt M.J."/>
            <person name="Foecking M.F."/>
            <person name="Martin N.T."/>
            <person name="Mhlanga-Mutangadura T."/>
            <person name="Reilly T.J."/>
        </authorList>
    </citation>
    <scope>NUCLEOTIDE SEQUENCE [LARGE SCALE GENOMIC DNA]</scope>
    <source>
        <strain evidence="1 2">237</strain>
    </source>
</reference>
<accession>A0A066UB83</accession>
<dbReference type="Proteomes" id="UP000035860">
    <property type="component" value="Unassembled WGS sequence"/>
</dbReference>
<dbReference type="PANTHER" id="PTHR32432">
    <property type="entry name" value="CELL DIVISION PROTEIN FTSA-RELATED"/>
    <property type="match status" value="1"/>
</dbReference>
<evidence type="ECO:0000313" key="1">
    <source>
        <dbReference type="EMBL" id="KDN24656.1"/>
    </source>
</evidence>
<dbReference type="PANTHER" id="PTHR32432:SF3">
    <property type="entry name" value="ETHANOLAMINE UTILIZATION PROTEIN EUTJ"/>
    <property type="match status" value="1"/>
</dbReference>
<dbReference type="Gene3D" id="3.30.1490.300">
    <property type="match status" value="1"/>
</dbReference>
<dbReference type="OrthoDB" id="9773403at2"/>
<dbReference type="eggNOG" id="COG4972">
    <property type="taxonomic scope" value="Bacteria"/>
</dbReference>
<keyword evidence="2" id="KW-1185">Reference proteome</keyword>
<sequence>MSDSSFAKLFKNWRLPWCTHYPTIGIEIGSSSVQAVVLERFQDQWHLKACGVQDFDGDAEDVTAQQLALTRLLMRLDVSQGSVSVTTHTPVMSRTITLPSGLSDDDIDLLIRLDADKYIPHPLDEVSFDFWVLGDDGREMSVLLVAVRMSMVDRCAEIVAAVGLDVDVVDVHEYALARGLTPVIVDLSGEVAIIHIDDSKTYVYAAHMNQHRIFSGFHYRQEYLNHALGSADDIRAIKVELDASKITPINDDDSVEGMDFYEFLAQHRQDANKSADAPIKQLSKSLDFDHSSNIHSYSSDYEIRFDGVVDAGADLTESLGKAPACHDVSEQVANLQKMLLSYESSAHTKVDVVVLSGLSDEYLAAQLSKAVGVPVYLADPFLGMSISRGVSQAELDGSSRLVVACGLAMRGFDGVSDE</sequence>
<dbReference type="RefSeq" id="WP_036366503.1">
    <property type="nucleotide sequence ID" value="NZ_AOMT01000028.1"/>
</dbReference>
<protein>
    <submittedName>
        <fullName evidence="1">Tfp pilus assembly protein, ATPase PilM</fullName>
    </submittedName>
</protein>
<evidence type="ECO:0000313" key="2">
    <source>
        <dbReference type="Proteomes" id="UP000035860"/>
    </source>
</evidence>